<keyword evidence="2" id="KW-1185">Reference proteome</keyword>
<dbReference type="EMBL" id="JAGTJQ010000009">
    <property type="protein sequence ID" value="KAH7024454.1"/>
    <property type="molecule type" value="Genomic_DNA"/>
</dbReference>
<proteinExistence type="predicted"/>
<protein>
    <submittedName>
        <fullName evidence="1">Uncharacterized protein</fullName>
    </submittedName>
</protein>
<sequence>MLFETYAILACMAPTAFAIKVRFYRGTGCSGSEIGNGSQDAPPQTCLAVSTTGSFRVTNVPSNKKVRVQGSKRACQGDPAGEWISNGRTEVCFSTVQYRGAAYDIL</sequence>
<dbReference type="GeneID" id="70188842"/>
<dbReference type="Proteomes" id="UP000756346">
    <property type="component" value="Unassembled WGS sequence"/>
</dbReference>
<dbReference type="RefSeq" id="XP_046008002.1">
    <property type="nucleotide sequence ID" value="XM_046159296.1"/>
</dbReference>
<comment type="caution">
    <text evidence="1">The sequence shown here is derived from an EMBL/GenBank/DDBJ whole genome shotgun (WGS) entry which is preliminary data.</text>
</comment>
<evidence type="ECO:0000313" key="1">
    <source>
        <dbReference type="EMBL" id="KAH7024454.1"/>
    </source>
</evidence>
<evidence type="ECO:0000313" key="2">
    <source>
        <dbReference type="Proteomes" id="UP000756346"/>
    </source>
</evidence>
<name>A0A9P8XXM4_9PEZI</name>
<organism evidence="1 2">
    <name type="scientific">Microdochium trichocladiopsis</name>
    <dbReference type="NCBI Taxonomy" id="1682393"/>
    <lineage>
        <taxon>Eukaryota</taxon>
        <taxon>Fungi</taxon>
        <taxon>Dikarya</taxon>
        <taxon>Ascomycota</taxon>
        <taxon>Pezizomycotina</taxon>
        <taxon>Sordariomycetes</taxon>
        <taxon>Xylariomycetidae</taxon>
        <taxon>Xylariales</taxon>
        <taxon>Microdochiaceae</taxon>
        <taxon>Microdochium</taxon>
    </lineage>
</organism>
<reference evidence="1" key="1">
    <citation type="journal article" date="2021" name="Nat. Commun.">
        <title>Genetic determinants of endophytism in the Arabidopsis root mycobiome.</title>
        <authorList>
            <person name="Mesny F."/>
            <person name="Miyauchi S."/>
            <person name="Thiergart T."/>
            <person name="Pickel B."/>
            <person name="Atanasova L."/>
            <person name="Karlsson M."/>
            <person name="Huettel B."/>
            <person name="Barry K.W."/>
            <person name="Haridas S."/>
            <person name="Chen C."/>
            <person name="Bauer D."/>
            <person name="Andreopoulos W."/>
            <person name="Pangilinan J."/>
            <person name="LaButti K."/>
            <person name="Riley R."/>
            <person name="Lipzen A."/>
            <person name="Clum A."/>
            <person name="Drula E."/>
            <person name="Henrissat B."/>
            <person name="Kohler A."/>
            <person name="Grigoriev I.V."/>
            <person name="Martin F.M."/>
            <person name="Hacquard S."/>
        </authorList>
    </citation>
    <scope>NUCLEOTIDE SEQUENCE</scope>
    <source>
        <strain evidence="1">MPI-CAGE-CH-0230</strain>
    </source>
</reference>
<accession>A0A9P8XXM4</accession>
<dbReference type="AlphaFoldDB" id="A0A9P8XXM4"/>
<gene>
    <name evidence="1" type="ORF">B0I36DRAFT_366400</name>
</gene>